<sequence>MFDHHLFSVAELRSLVFSHSKPSTLAACARVCKDWTDSSLDVLWESVDLCDLLHILAPFSKLTEDVHGKAIYKFTRMTTPQDWDRFALYATRVRRISYDLKAVSKHRRLHETVFHEFGRARPPHDLFLKLRSLKWVDSESQTWSWCIMFMHKRVQKFKYYPPQDPKFDFLPLAQNIVLRMPDLLRLDFCSQIHSPNLETSLLRLICGLPKLKVLLVPLFYVTSAVFEELSRLQDLETIGSHRQGHGDARNVLTFKPAFAPSSLLSLTSLNIAAHLPDLDIMFHDEAILPALECLDLREVTGSTPEQLEHLLATLVEKYPGLRSLVVFLRAPCKTRLATPTTERVSLRHLTSVFDFHSLDIFFIYHDYPLAIDEDGMELLASRLPYIRRLALNPSPRFSSVTPPITFTALESFAHWCPHLVDLGVCVDATDIPSPSLPTTQFRTLKQLCMGLSHGPFIQETAIFLSRLCPPGCDIVNTLELNEGIYWTESEELRCARKRWSHWESVGKTLKPLISTREEERAKVRAMESQLNQLRDLVRRSAADGRIDPILLAEAFPDDSLSESIHSTSSPVDQV</sequence>
<keyword evidence="3" id="KW-1185">Reference proteome</keyword>
<dbReference type="STRING" id="933084.A0A067PGZ3"/>
<evidence type="ECO:0000256" key="1">
    <source>
        <dbReference type="SAM" id="Coils"/>
    </source>
</evidence>
<dbReference type="EMBL" id="KL197775">
    <property type="protein sequence ID" value="KDQ49741.1"/>
    <property type="molecule type" value="Genomic_DNA"/>
</dbReference>
<dbReference type="Gene3D" id="3.80.10.10">
    <property type="entry name" value="Ribonuclease Inhibitor"/>
    <property type="match status" value="1"/>
</dbReference>
<evidence type="ECO:0000313" key="3">
    <source>
        <dbReference type="Proteomes" id="UP000027265"/>
    </source>
</evidence>
<dbReference type="InParanoid" id="A0A067PGZ3"/>
<evidence type="ECO:0000313" key="2">
    <source>
        <dbReference type="EMBL" id="KDQ49741.1"/>
    </source>
</evidence>
<proteinExistence type="predicted"/>
<organism evidence="2 3">
    <name type="scientific">Jaapia argillacea MUCL 33604</name>
    <dbReference type="NCBI Taxonomy" id="933084"/>
    <lineage>
        <taxon>Eukaryota</taxon>
        <taxon>Fungi</taxon>
        <taxon>Dikarya</taxon>
        <taxon>Basidiomycota</taxon>
        <taxon>Agaricomycotina</taxon>
        <taxon>Agaricomycetes</taxon>
        <taxon>Agaricomycetidae</taxon>
        <taxon>Jaapiales</taxon>
        <taxon>Jaapiaceae</taxon>
        <taxon>Jaapia</taxon>
    </lineage>
</organism>
<dbReference type="Proteomes" id="UP000027265">
    <property type="component" value="Unassembled WGS sequence"/>
</dbReference>
<dbReference type="OrthoDB" id="2447803at2759"/>
<gene>
    <name evidence="2" type="ORF">JAAARDRAFT_42577</name>
</gene>
<dbReference type="HOGENOM" id="CLU_021164_5_0_1"/>
<name>A0A067PGZ3_9AGAM</name>
<feature type="coiled-coil region" evidence="1">
    <location>
        <begin position="516"/>
        <end position="543"/>
    </location>
</feature>
<accession>A0A067PGZ3</accession>
<dbReference type="InterPro" id="IPR032675">
    <property type="entry name" value="LRR_dom_sf"/>
</dbReference>
<protein>
    <recommendedName>
        <fullName evidence="4">F-box domain-containing protein</fullName>
    </recommendedName>
</protein>
<evidence type="ECO:0008006" key="4">
    <source>
        <dbReference type="Google" id="ProtNLM"/>
    </source>
</evidence>
<reference evidence="3" key="1">
    <citation type="journal article" date="2014" name="Proc. Natl. Acad. Sci. U.S.A.">
        <title>Extensive sampling of basidiomycete genomes demonstrates inadequacy of the white-rot/brown-rot paradigm for wood decay fungi.</title>
        <authorList>
            <person name="Riley R."/>
            <person name="Salamov A.A."/>
            <person name="Brown D.W."/>
            <person name="Nagy L.G."/>
            <person name="Floudas D."/>
            <person name="Held B.W."/>
            <person name="Levasseur A."/>
            <person name="Lombard V."/>
            <person name="Morin E."/>
            <person name="Otillar R."/>
            <person name="Lindquist E.A."/>
            <person name="Sun H."/>
            <person name="LaButti K.M."/>
            <person name="Schmutz J."/>
            <person name="Jabbour D."/>
            <person name="Luo H."/>
            <person name="Baker S.E."/>
            <person name="Pisabarro A.G."/>
            <person name="Walton J.D."/>
            <person name="Blanchette R.A."/>
            <person name="Henrissat B."/>
            <person name="Martin F."/>
            <person name="Cullen D."/>
            <person name="Hibbett D.S."/>
            <person name="Grigoriev I.V."/>
        </authorList>
    </citation>
    <scope>NUCLEOTIDE SEQUENCE [LARGE SCALE GENOMIC DNA]</scope>
    <source>
        <strain evidence="3">MUCL 33604</strain>
    </source>
</reference>
<keyword evidence="1" id="KW-0175">Coiled coil</keyword>
<dbReference type="AlphaFoldDB" id="A0A067PGZ3"/>